<dbReference type="EMBL" id="KZ824289">
    <property type="protein sequence ID" value="RAL11289.1"/>
    <property type="molecule type" value="Genomic_DNA"/>
</dbReference>
<proteinExistence type="predicted"/>
<feature type="region of interest" description="Disordered" evidence="1">
    <location>
        <begin position="14"/>
        <end position="61"/>
    </location>
</feature>
<dbReference type="VEuPathDB" id="FungiDB:BO97DRAFT_100095"/>
<evidence type="ECO:0000313" key="3">
    <source>
        <dbReference type="Proteomes" id="UP000248961"/>
    </source>
</evidence>
<keyword evidence="3" id="KW-1185">Reference proteome</keyword>
<evidence type="ECO:0000256" key="1">
    <source>
        <dbReference type="SAM" id="MobiDB-lite"/>
    </source>
</evidence>
<dbReference type="RefSeq" id="XP_025550443.1">
    <property type="nucleotide sequence ID" value="XM_025689826.1"/>
</dbReference>
<gene>
    <name evidence="2" type="ORF">BO97DRAFT_100095</name>
</gene>
<organism evidence="2 3">
    <name type="scientific">Aspergillus homomorphus (strain CBS 101889)</name>
    <dbReference type="NCBI Taxonomy" id="1450537"/>
    <lineage>
        <taxon>Eukaryota</taxon>
        <taxon>Fungi</taxon>
        <taxon>Dikarya</taxon>
        <taxon>Ascomycota</taxon>
        <taxon>Pezizomycotina</taxon>
        <taxon>Eurotiomycetes</taxon>
        <taxon>Eurotiomycetidae</taxon>
        <taxon>Eurotiales</taxon>
        <taxon>Aspergillaceae</taxon>
        <taxon>Aspergillus</taxon>
        <taxon>Aspergillus subgen. Circumdati</taxon>
    </lineage>
</organism>
<dbReference type="GeneID" id="37194115"/>
<accession>A0A395HUU0</accession>
<feature type="compositionally biased region" description="Polar residues" evidence="1">
    <location>
        <begin position="24"/>
        <end position="41"/>
    </location>
</feature>
<reference evidence="2 3" key="1">
    <citation type="submission" date="2018-02" db="EMBL/GenBank/DDBJ databases">
        <title>The genomes of Aspergillus section Nigri reveals drivers in fungal speciation.</title>
        <authorList>
            <consortium name="DOE Joint Genome Institute"/>
            <person name="Vesth T.C."/>
            <person name="Nybo J."/>
            <person name="Theobald S."/>
            <person name="Brandl J."/>
            <person name="Frisvad J.C."/>
            <person name="Nielsen K.F."/>
            <person name="Lyhne E.K."/>
            <person name="Kogle M.E."/>
            <person name="Kuo A."/>
            <person name="Riley R."/>
            <person name="Clum A."/>
            <person name="Nolan M."/>
            <person name="Lipzen A."/>
            <person name="Salamov A."/>
            <person name="Henrissat B."/>
            <person name="Wiebenga A."/>
            <person name="De vries R.P."/>
            <person name="Grigoriev I.V."/>
            <person name="Mortensen U.H."/>
            <person name="Andersen M.R."/>
            <person name="Baker S.E."/>
        </authorList>
    </citation>
    <scope>NUCLEOTIDE SEQUENCE [LARGE SCALE GENOMIC DNA]</scope>
    <source>
        <strain evidence="2 3">CBS 101889</strain>
    </source>
</reference>
<dbReference type="AlphaFoldDB" id="A0A395HUU0"/>
<name>A0A395HUU0_ASPHC</name>
<sequence>MRLVRHPIYTEFPGMRYPAPPIENPSNSSKTKGGAPLQSTPLHPPGHPSRIGGRDWTTPPGKPIKTYRYFISSSSGEQHQQVPTAIILQTSQENLPFTGNYARPSRRAGTFYRNLSKLPFWGGPEPYLSSSLR</sequence>
<dbReference type="Proteomes" id="UP000248961">
    <property type="component" value="Unassembled WGS sequence"/>
</dbReference>
<evidence type="ECO:0000313" key="2">
    <source>
        <dbReference type="EMBL" id="RAL11289.1"/>
    </source>
</evidence>
<protein>
    <submittedName>
        <fullName evidence="2">Uncharacterized protein</fullName>
    </submittedName>
</protein>